<gene>
    <name evidence="2" type="ORF">QC762_501610</name>
</gene>
<evidence type="ECO:0000313" key="2">
    <source>
        <dbReference type="EMBL" id="KAK4652617.1"/>
    </source>
</evidence>
<dbReference type="RefSeq" id="XP_062741592.1">
    <property type="nucleotide sequence ID" value="XM_062890581.1"/>
</dbReference>
<dbReference type="GeneID" id="87910488"/>
<dbReference type="Proteomes" id="UP001323405">
    <property type="component" value="Unassembled WGS sequence"/>
</dbReference>
<dbReference type="PANTHER" id="PTHR42470">
    <property type="entry name" value="VAST DOMAIN-CONTAINING PROTEIN"/>
    <property type="match status" value="1"/>
</dbReference>
<evidence type="ECO:0000259" key="1">
    <source>
        <dbReference type="Pfam" id="PF25545"/>
    </source>
</evidence>
<feature type="domain" description="DUF7924" evidence="1">
    <location>
        <begin position="23"/>
        <end position="145"/>
    </location>
</feature>
<evidence type="ECO:0000313" key="3">
    <source>
        <dbReference type="Proteomes" id="UP001323405"/>
    </source>
</evidence>
<proteinExistence type="predicted"/>
<comment type="caution">
    <text evidence="2">The sequence shown here is derived from an EMBL/GenBank/DDBJ whole genome shotgun (WGS) entry which is preliminary data.</text>
</comment>
<organism evidence="2 3">
    <name type="scientific">Podospora pseudocomata</name>
    <dbReference type="NCBI Taxonomy" id="2093779"/>
    <lineage>
        <taxon>Eukaryota</taxon>
        <taxon>Fungi</taxon>
        <taxon>Dikarya</taxon>
        <taxon>Ascomycota</taxon>
        <taxon>Pezizomycotina</taxon>
        <taxon>Sordariomycetes</taxon>
        <taxon>Sordariomycetidae</taxon>
        <taxon>Sordariales</taxon>
        <taxon>Podosporaceae</taxon>
        <taxon>Podospora</taxon>
    </lineage>
</organism>
<dbReference type="PANTHER" id="PTHR42470:SF2">
    <property type="match status" value="1"/>
</dbReference>
<accession>A0ABR0GA32</accession>
<dbReference type="Pfam" id="PF25545">
    <property type="entry name" value="DUF7924"/>
    <property type="match status" value="1"/>
</dbReference>
<dbReference type="InterPro" id="IPR057684">
    <property type="entry name" value="DUF7924"/>
</dbReference>
<dbReference type="EMBL" id="JAFFHA010000007">
    <property type="protein sequence ID" value="KAK4652617.1"/>
    <property type="molecule type" value="Genomic_DNA"/>
</dbReference>
<reference evidence="2 3" key="1">
    <citation type="journal article" date="2023" name="bioRxiv">
        <title>High-quality genome assemblies of four members of thePodospora anserinaspecies complex.</title>
        <authorList>
            <person name="Ament-Velasquez S.L."/>
            <person name="Vogan A.A."/>
            <person name="Wallerman O."/>
            <person name="Hartmann F."/>
            <person name="Gautier V."/>
            <person name="Silar P."/>
            <person name="Giraud T."/>
            <person name="Johannesson H."/>
        </authorList>
    </citation>
    <scope>NUCLEOTIDE SEQUENCE [LARGE SCALE GENOMIC DNA]</scope>
    <source>
        <strain evidence="2 3">CBS 415.72m</strain>
    </source>
</reference>
<keyword evidence="3" id="KW-1185">Reference proteome</keyword>
<name>A0ABR0GA32_9PEZI</name>
<sequence>MPGLLSGQDSLAGRRSLFPLLSIFPFLACEVKCGAAELDVADRQNAHSVTLAVRAIVELFRAVNREDKVNRQIPAFSISHDHRSVRIYGHYPVIAGNDTIYYRHPIHTYDFTTLDGRDKWTAYQFTKNVYDTWMPAHFKNICSAIDQLPSNLDFDVPPLLRQPDFPRTWGA</sequence>
<protein>
    <recommendedName>
        <fullName evidence="1">DUF7924 domain-containing protein</fullName>
    </recommendedName>
</protein>